<dbReference type="WBParaSite" id="Pan_g14624.t1">
    <property type="protein sequence ID" value="Pan_g14624.t1"/>
    <property type="gene ID" value="Pan_g14624"/>
</dbReference>
<dbReference type="PRINTS" id="PR01262">
    <property type="entry name" value="INNEXIN"/>
</dbReference>
<evidence type="ECO:0000313" key="14">
    <source>
        <dbReference type="Proteomes" id="UP000492821"/>
    </source>
</evidence>
<dbReference type="Proteomes" id="UP000492821">
    <property type="component" value="Unassembled WGS sequence"/>
</dbReference>
<name>A0A7E4UZ64_PANRE</name>
<evidence type="ECO:0000256" key="7">
    <source>
        <dbReference type="ARBA" id="ARBA00022949"/>
    </source>
</evidence>
<feature type="region of interest" description="Disordered" evidence="13">
    <location>
        <begin position="425"/>
        <end position="450"/>
    </location>
</feature>
<proteinExistence type="inferred from homology"/>
<comment type="function">
    <text evidence="12">Structural component of the gap junctions.</text>
</comment>
<keyword evidence="6" id="KW-0303">Gap junction</keyword>
<dbReference type="Pfam" id="PF00876">
    <property type="entry name" value="Innexin"/>
    <property type="match status" value="1"/>
</dbReference>
<dbReference type="GO" id="GO:0005243">
    <property type="term" value="F:gap junction channel activity"/>
    <property type="evidence" value="ECO:0007669"/>
    <property type="project" value="TreeGrafter"/>
</dbReference>
<keyword evidence="10 12" id="KW-0472">Membrane</keyword>
<dbReference type="PROSITE" id="PS51013">
    <property type="entry name" value="PANNEXIN"/>
    <property type="match status" value="1"/>
</dbReference>
<reference evidence="14" key="1">
    <citation type="journal article" date="2013" name="Genetics">
        <title>The draft genome and transcriptome of Panagrellus redivivus are shaped by the harsh demands of a free-living lifestyle.</title>
        <authorList>
            <person name="Srinivasan J."/>
            <person name="Dillman A.R."/>
            <person name="Macchietto M.G."/>
            <person name="Heikkinen L."/>
            <person name="Lakso M."/>
            <person name="Fracchia K.M."/>
            <person name="Antoshechkin I."/>
            <person name="Mortazavi A."/>
            <person name="Wong G."/>
            <person name="Sternberg P.W."/>
        </authorList>
    </citation>
    <scope>NUCLEOTIDE SEQUENCE [LARGE SCALE GENOMIC DNA]</scope>
    <source>
        <strain evidence="14">MT8872</strain>
    </source>
</reference>
<dbReference type="InterPro" id="IPR000990">
    <property type="entry name" value="Innexin"/>
</dbReference>
<evidence type="ECO:0000256" key="2">
    <source>
        <dbReference type="ARBA" id="ARBA00004651"/>
    </source>
</evidence>
<dbReference type="PANTHER" id="PTHR11893">
    <property type="entry name" value="INNEXIN"/>
    <property type="match status" value="1"/>
</dbReference>
<evidence type="ECO:0000256" key="13">
    <source>
        <dbReference type="SAM" id="MobiDB-lite"/>
    </source>
</evidence>
<dbReference type="GO" id="GO:0005886">
    <property type="term" value="C:plasma membrane"/>
    <property type="evidence" value="ECO:0007669"/>
    <property type="project" value="UniProtKB-SubCell"/>
</dbReference>
<dbReference type="AlphaFoldDB" id="A0A7E4UZ64"/>
<evidence type="ECO:0000256" key="8">
    <source>
        <dbReference type="ARBA" id="ARBA00022989"/>
    </source>
</evidence>
<evidence type="ECO:0000256" key="3">
    <source>
        <dbReference type="ARBA" id="ARBA00022448"/>
    </source>
</evidence>
<accession>A0A7E4UZ64</accession>
<keyword evidence="3 12" id="KW-0813">Transport</keyword>
<keyword evidence="4" id="KW-1003">Cell membrane</keyword>
<protein>
    <recommendedName>
        <fullName evidence="12">Innexin</fullName>
    </recommendedName>
</protein>
<feature type="transmembrane region" description="Helical" evidence="12">
    <location>
        <begin position="203"/>
        <end position="225"/>
    </location>
</feature>
<evidence type="ECO:0000256" key="11">
    <source>
        <dbReference type="ARBA" id="ARBA00023303"/>
    </source>
</evidence>
<feature type="transmembrane region" description="Helical" evidence="12">
    <location>
        <begin position="112"/>
        <end position="133"/>
    </location>
</feature>
<dbReference type="PANTHER" id="PTHR11893:SF44">
    <property type="entry name" value="INNEXIN"/>
    <property type="match status" value="1"/>
</dbReference>
<comment type="similarity">
    <text evidence="12">Belongs to the pannexin family.</text>
</comment>
<evidence type="ECO:0000256" key="12">
    <source>
        <dbReference type="RuleBase" id="RU010713"/>
    </source>
</evidence>
<reference evidence="15" key="2">
    <citation type="submission" date="2020-10" db="UniProtKB">
        <authorList>
            <consortium name="WormBaseParasite"/>
        </authorList>
    </citation>
    <scope>IDENTIFICATION</scope>
</reference>
<keyword evidence="9 12" id="KW-0406">Ion transport</keyword>
<keyword evidence="8 12" id="KW-1133">Transmembrane helix</keyword>
<keyword evidence="5 12" id="KW-0812">Transmembrane</keyword>
<feature type="transmembrane region" description="Helical" evidence="12">
    <location>
        <begin position="297"/>
        <end position="321"/>
    </location>
</feature>
<dbReference type="GO" id="GO:0034220">
    <property type="term" value="P:monoatomic ion transmembrane transport"/>
    <property type="evidence" value="ECO:0007669"/>
    <property type="project" value="UniProtKB-KW"/>
</dbReference>
<evidence type="ECO:0000313" key="15">
    <source>
        <dbReference type="WBParaSite" id="Pan_g14624.t1"/>
    </source>
</evidence>
<evidence type="ECO:0000256" key="6">
    <source>
        <dbReference type="ARBA" id="ARBA00022868"/>
    </source>
</evidence>
<sequence length="450" mass="52511">MIGPFIIMARMVFSEVVGTLSFLRPEPDDNMVDRLHYYYTSTFLLVTAVLISLKMFGGRPIECWLPAEYKASWEDYTETYCWARSTYWAPFKDPIPETGEEREVNLISYYQWAPFGLILCAFCFYAPCLIWRLMYDRSGIRIRDIVQFANDRSNIQPAAREANIRGLAAHLGSVFKHRFRHGTKHPLHHKIFKYLNIRYYEAYLTYLYLFIKAMFFMNVVLQMFLMNKFLQTDDYDIYGFGVLKDLINRKPWQDSGNFARISYCDMDIRILGNVQRHTVQCVLVINIFTEKVFVLLWIWYTMLASVTFISLCLWASDLIPLERRKRYIARRLELADVEFNKKTVQKDLTEFTRDYIKMDGAFVLNMITIHCGLLMCTEIVDKMWEDFLSEKHPEGVKTPGVDSPGGPFMPPRRKTSVLVPLISRDDGLLTPQPGMDSPFLRPPSSAGGNK</sequence>
<keyword evidence="7" id="KW-0965">Cell junction</keyword>
<keyword evidence="14" id="KW-1185">Reference proteome</keyword>
<organism evidence="14 15">
    <name type="scientific">Panagrellus redivivus</name>
    <name type="common">Microworm</name>
    <dbReference type="NCBI Taxonomy" id="6233"/>
    <lineage>
        <taxon>Eukaryota</taxon>
        <taxon>Metazoa</taxon>
        <taxon>Ecdysozoa</taxon>
        <taxon>Nematoda</taxon>
        <taxon>Chromadorea</taxon>
        <taxon>Rhabditida</taxon>
        <taxon>Tylenchina</taxon>
        <taxon>Panagrolaimomorpha</taxon>
        <taxon>Panagrolaimoidea</taxon>
        <taxon>Panagrolaimidae</taxon>
        <taxon>Panagrellus</taxon>
    </lineage>
</organism>
<feature type="transmembrane region" description="Helical" evidence="12">
    <location>
        <begin position="35"/>
        <end position="56"/>
    </location>
</feature>
<keyword evidence="11 12" id="KW-0407">Ion channel</keyword>
<evidence type="ECO:0000256" key="9">
    <source>
        <dbReference type="ARBA" id="ARBA00023065"/>
    </source>
</evidence>
<comment type="subcellular location">
    <subcellularLocation>
        <location evidence="1">Cell junction</location>
        <location evidence="1">Gap junction</location>
    </subcellularLocation>
    <subcellularLocation>
        <location evidence="2 12">Cell membrane</location>
        <topology evidence="2 12">Multi-pass membrane protein</topology>
    </subcellularLocation>
</comment>
<evidence type="ECO:0000256" key="10">
    <source>
        <dbReference type="ARBA" id="ARBA00023136"/>
    </source>
</evidence>
<dbReference type="GO" id="GO:0005921">
    <property type="term" value="C:gap junction"/>
    <property type="evidence" value="ECO:0007669"/>
    <property type="project" value="UniProtKB-SubCell"/>
</dbReference>
<evidence type="ECO:0000256" key="5">
    <source>
        <dbReference type="ARBA" id="ARBA00022692"/>
    </source>
</evidence>
<gene>
    <name evidence="12" type="primary">inx</name>
</gene>
<evidence type="ECO:0000256" key="1">
    <source>
        <dbReference type="ARBA" id="ARBA00004610"/>
    </source>
</evidence>
<evidence type="ECO:0000256" key="4">
    <source>
        <dbReference type="ARBA" id="ARBA00022475"/>
    </source>
</evidence>